<sequence>MDFQRAVVKKLGCHGELASQSLTICNEMGLILNSAVTPNTSLANCEVALNEVRDRCEPGKGPRFLFMDCNCCGGVIKRTDGSPPPPSRTQRGEVKKLDGCHLLFRLTRVLPVEHERRQRMVADLAAAVYSINPNDLRLLQQARKKAGKDVKGPIREAEKKFLRRWIPNPKTLEARLIHVARSHWLIDQQQKQRADDLSRNSNQSTAPGAPLHPSRCLVTPQFLESLARQIVHVKNGCVSDSFSASDIGLYVSRGEIDYEGCGFPLKWYSSCRGSSHCEACHSSLMRWYDGLQNLGRRLYQARLAWWIQFYNRTKMQKCGQRMGCGTLSSRECEIYRLLYMDHGFEDWSIAASGGDLPVIGWAYHELVTGEATRPRPLDEIPDNEFDQLADCENGGADEQQGMDLDMESEVNMEVPTEESTSSSKIFESSIDVITDIDPSGDGHDDDNNNVNVTDDMWAAIFLQTPGRSPREISRLRKMSGAPTFAPACDYNATMALAWNRLWLGMKENEPAESLLRKYNEYWEDRRLRSRDSSSPPDPLLPVSSTEVKEFIRRKSTDRSLPVHQGCIDEQSQAIVGGILGRLGVGDESIWGERQDAPVLTVDQVIDLPPSREDPPPIPTVDEVSSPPKKRPKTEKIRTALDKIPDERREKAMAALALVGLEPVMRKKGDPQLCSTCQQYRSQTNILANGERHHVINRGAGAMGGGKLWCPFADSLEELEAAMRERKKRSAERYHRYNSKRKNKKEDNKVVMIDC</sequence>
<dbReference type="OrthoDB" id="445314at2759"/>
<gene>
    <name evidence="2" type="ORF">FOZ61_007188</name>
</gene>
<accession>A0A7J6M9I0</accession>
<proteinExistence type="predicted"/>
<evidence type="ECO:0000313" key="2">
    <source>
        <dbReference type="EMBL" id="KAF4668056.1"/>
    </source>
</evidence>
<evidence type="ECO:0000256" key="1">
    <source>
        <dbReference type="SAM" id="MobiDB-lite"/>
    </source>
</evidence>
<organism evidence="2 3">
    <name type="scientific">Perkinsus olseni</name>
    <name type="common">Perkinsus atlanticus</name>
    <dbReference type="NCBI Taxonomy" id="32597"/>
    <lineage>
        <taxon>Eukaryota</taxon>
        <taxon>Sar</taxon>
        <taxon>Alveolata</taxon>
        <taxon>Perkinsozoa</taxon>
        <taxon>Perkinsea</taxon>
        <taxon>Perkinsida</taxon>
        <taxon>Perkinsidae</taxon>
        <taxon>Perkinsus</taxon>
    </lineage>
</organism>
<name>A0A7J6M9I0_PEROL</name>
<dbReference type="EMBL" id="JABAHT010000043">
    <property type="protein sequence ID" value="KAF4668056.1"/>
    <property type="molecule type" value="Genomic_DNA"/>
</dbReference>
<dbReference type="AlphaFoldDB" id="A0A7J6M9I0"/>
<evidence type="ECO:0000313" key="3">
    <source>
        <dbReference type="Proteomes" id="UP000570595"/>
    </source>
</evidence>
<protein>
    <submittedName>
        <fullName evidence="2">Uncharacterized protein</fullName>
    </submittedName>
</protein>
<feature type="region of interest" description="Disordered" evidence="1">
    <location>
        <begin position="726"/>
        <end position="748"/>
    </location>
</feature>
<feature type="region of interest" description="Disordered" evidence="1">
    <location>
        <begin position="607"/>
        <end position="632"/>
    </location>
</feature>
<feature type="compositionally biased region" description="Basic residues" evidence="1">
    <location>
        <begin position="726"/>
        <end position="742"/>
    </location>
</feature>
<feature type="region of interest" description="Disordered" evidence="1">
    <location>
        <begin position="191"/>
        <end position="213"/>
    </location>
</feature>
<reference evidence="2 3" key="1">
    <citation type="submission" date="2020-04" db="EMBL/GenBank/DDBJ databases">
        <title>Perkinsus olseni comparative genomics.</title>
        <authorList>
            <person name="Bogema D.R."/>
        </authorList>
    </citation>
    <scope>NUCLEOTIDE SEQUENCE [LARGE SCALE GENOMIC DNA]</scope>
    <source>
        <strain evidence="2">ATCC PRA-179</strain>
    </source>
</reference>
<comment type="caution">
    <text evidence="2">The sequence shown here is derived from an EMBL/GenBank/DDBJ whole genome shotgun (WGS) entry which is preliminary data.</text>
</comment>
<dbReference type="Proteomes" id="UP000570595">
    <property type="component" value="Unassembled WGS sequence"/>
</dbReference>
<feature type="region of interest" description="Disordered" evidence="1">
    <location>
        <begin position="526"/>
        <end position="545"/>
    </location>
</feature>